<proteinExistence type="predicted"/>
<comment type="caution">
    <text evidence="1">The sequence shown here is derived from an EMBL/GenBank/DDBJ whole genome shotgun (WGS) entry which is preliminary data.</text>
</comment>
<gene>
    <name evidence="1" type="ORF">ABXZ36_00685</name>
</gene>
<evidence type="ECO:0000313" key="1">
    <source>
        <dbReference type="EMBL" id="MET6989157.1"/>
    </source>
</evidence>
<keyword evidence="2" id="KW-1185">Reference proteome</keyword>
<reference evidence="1 2" key="1">
    <citation type="submission" date="2024-07" db="EMBL/GenBank/DDBJ databases">
        <title>The genome sequence of type strain Sediminicola arcticus GDMCC 1.2805.</title>
        <authorList>
            <person name="Liu Y."/>
        </authorList>
    </citation>
    <scope>NUCLEOTIDE SEQUENCE [LARGE SCALE GENOMIC DNA]</scope>
    <source>
        <strain evidence="1 2">GDMCC 1.2805</strain>
    </source>
</reference>
<protein>
    <submittedName>
        <fullName evidence="1">Uncharacterized protein</fullName>
    </submittedName>
</protein>
<organism evidence="1 2">
    <name type="scientific">Sediminicola arcticus</name>
    <dbReference type="NCBI Taxonomy" id="1574308"/>
    <lineage>
        <taxon>Bacteria</taxon>
        <taxon>Pseudomonadati</taxon>
        <taxon>Bacteroidota</taxon>
        <taxon>Flavobacteriia</taxon>
        <taxon>Flavobacteriales</taxon>
        <taxon>Flavobacteriaceae</taxon>
        <taxon>Sediminicola</taxon>
    </lineage>
</organism>
<accession>A0ABV2SPS8</accession>
<dbReference type="RefSeq" id="WP_354614142.1">
    <property type="nucleotide sequence ID" value="NZ_JBEXAE010000001.1"/>
</dbReference>
<dbReference type="EMBL" id="JBEXAE010000001">
    <property type="protein sequence ID" value="MET6989157.1"/>
    <property type="molecule type" value="Genomic_DNA"/>
</dbReference>
<evidence type="ECO:0000313" key="2">
    <source>
        <dbReference type="Proteomes" id="UP001549799"/>
    </source>
</evidence>
<sequence>MVFPWTSIMGCLVAKFVLVILQGANAFIANALWKDLLEIEQVGLKGYFGEDDIYGRVEDQGTQ</sequence>
<name>A0ABV2SPS8_9FLAO</name>
<dbReference type="Proteomes" id="UP001549799">
    <property type="component" value="Unassembled WGS sequence"/>
</dbReference>